<feature type="transmembrane region" description="Helical" evidence="5">
    <location>
        <begin position="384"/>
        <end position="405"/>
    </location>
</feature>
<dbReference type="GO" id="GO:0016020">
    <property type="term" value="C:membrane"/>
    <property type="evidence" value="ECO:0007669"/>
    <property type="project" value="UniProtKB-SubCell"/>
</dbReference>
<reference evidence="7 8" key="1">
    <citation type="journal article" date="2019" name="ISME J.">
        <title>Isolation and characterization of a thermophilic sulfur- and iron-reducing thaumarchaeote from a terrestrial acidic hot spring.</title>
        <authorList>
            <person name="Kato S."/>
            <person name="Itoh T."/>
            <person name="Yuki M."/>
            <person name="Nagamori M."/>
            <person name="Ohnishi M."/>
            <person name="Uematsu K."/>
            <person name="Suzuki K."/>
            <person name="Takashina T."/>
            <person name="Ohkuma M."/>
        </authorList>
    </citation>
    <scope>NUCLEOTIDE SEQUENCE [LARGE SCALE GENOMIC DNA]</scope>
    <source>
        <strain evidence="7 8">NAS-02</strain>
    </source>
</reference>
<evidence type="ECO:0000259" key="6">
    <source>
        <dbReference type="PROSITE" id="PS50850"/>
    </source>
</evidence>
<protein>
    <submittedName>
        <fullName evidence="7">Phosphate transporter related protein</fullName>
    </submittedName>
</protein>
<evidence type="ECO:0000256" key="3">
    <source>
        <dbReference type="ARBA" id="ARBA00022989"/>
    </source>
</evidence>
<dbReference type="PROSITE" id="PS00217">
    <property type="entry name" value="SUGAR_TRANSPORT_2"/>
    <property type="match status" value="1"/>
</dbReference>
<keyword evidence="2 5" id="KW-0812">Transmembrane</keyword>
<dbReference type="Pfam" id="PF00083">
    <property type="entry name" value="Sugar_tr"/>
    <property type="match status" value="1"/>
</dbReference>
<name>A0A4P2VGG6_9ARCH</name>
<feature type="transmembrane region" description="Helical" evidence="5">
    <location>
        <begin position="417"/>
        <end position="435"/>
    </location>
</feature>
<gene>
    <name evidence="7" type="ORF">NAS2_1154</name>
</gene>
<dbReference type="InterPro" id="IPR005828">
    <property type="entry name" value="MFS_sugar_transport-like"/>
</dbReference>
<proteinExistence type="predicted"/>
<organism evidence="7 8">
    <name type="scientific">Conexivisphaera calida</name>
    <dbReference type="NCBI Taxonomy" id="1874277"/>
    <lineage>
        <taxon>Archaea</taxon>
        <taxon>Nitrososphaerota</taxon>
        <taxon>Conexivisphaeria</taxon>
        <taxon>Conexivisphaerales</taxon>
        <taxon>Conexivisphaeraceae</taxon>
        <taxon>Conexivisphaera</taxon>
    </lineage>
</organism>
<evidence type="ECO:0000256" key="4">
    <source>
        <dbReference type="ARBA" id="ARBA00023136"/>
    </source>
</evidence>
<feature type="transmembrane region" description="Helical" evidence="5">
    <location>
        <begin position="353"/>
        <end position="372"/>
    </location>
</feature>
<feature type="transmembrane region" description="Helical" evidence="5">
    <location>
        <begin position="296"/>
        <end position="313"/>
    </location>
</feature>
<feature type="transmembrane region" description="Helical" evidence="5">
    <location>
        <begin position="65"/>
        <end position="84"/>
    </location>
</feature>
<dbReference type="Gene3D" id="1.20.1250.20">
    <property type="entry name" value="MFS general substrate transporter like domains"/>
    <property type="match status" value="1"/>
</dbReference>
<keyword evidence="4 5" id="KW-0472">Membrane</keyword>
<dbReference type="InterPro" id="IPR005829">
    <property type="entry name" value="Sugar_transporter_CS"/>
</dbReference>
<feature type="transmembrane region" description="Helical" evidence="5">
    <location>
        <begin position="21"/>
        <end position="45"/>
    </location>
</feature>
<dbReference type="SUPFAM" id="SSF103473">
    <property type="entry name" value="MFS general substrate transporter"/>
    <property type="match status" value="1"/>
</dbReference>
<dbReference type="RefSeq" id="WP_232085457.1">
    <property type="nucleotide sequence ID" value="NZ_AP018732.1"/>
</dbReference>
<keyword evidence="3 5" id="KW-1133">Transmembrane helix</keyword>
<sequence>MKGAIPPGKFPGGAPLSISRLRIWITASMGFMTDAYDLFVVGAIIDIIDRYKLPGFYDPRLETLLASSAIFAAIVGQMTMGRISDLFGRKFIYGLEAILLAVGAILSSVAPNILWLIVFRFILGVGIGSDYPLSAVIASEYSGAENRGRMVGLVFAAQGIGAVLAVFASMVAVAFLPPDLAWRSIAAAGAIPALSVVYLRRKLPETPKYSALVRGDYEGARRAAAELGVEVEEGVVARQMGGMCFLRRYWLTLLGTALPWFIMDVAFYGTGIYSAAIVTGILGPAKTILQELFEAGLPYIIGAPGYFIAVALLDRVGRRSLQIGGFLAMAAIYVTASRFLLGGSTASLLSMAIYSLSFLTINAGPNTTTFVLPSEVFPVRYRSTGHGISAAAGKAGAGFATLWLIPTLVGTLGVGDTLIVLALLSIVGAALTLLLREPAHRTLEEASLEEMVPLQNLAN</sequence>
<dbReference type="PROSITE" id="PS50850">
    <property type="entry name" value="MFS"/>
    <property type="match status" value="1"/>
</dbReference>
<evidence type="ECO:0000256" key="2">
    <source>
        <dbReference type="ARBA" id="ARBA00022692"/>
    </source>
</evidence>
<comment type="subcellular location">
    <subcellularLocation>
        <location evidence="1">Membrane</location>
        <topology evidence="1">Multi-pass membrane protein</topology>
    </subcellularLocation>
</comment>
<feature type="transmembrane region" description="Helical" evidence="5">
    <location>
        <begin position="181"/>
        <end position="199"/>
    </location>
</feature>
<dbReference type="EMBL" id="AP018732">
    <property type="protein sequence ID" value="BBE42543.1"/>
    <property type="molecule type" value="Genomic_DNA"/>
</dbReference>
<feature type="transmembrane region" description="Helical" evidence="5">
    <location>
        <begin position="320"/>
        <end position="341"/>
    </location>
</feature>
<dbReference type="Proteomes" id="UP000509448">
    <property type="component" value="Chromosome"/>
</dbReference>
<evidence type="ECO:0000256" key="5">
    <source>
        <dbReference type="SAM" id="Phobius"/>
    </source>
</evidence>
<dbReference type="PROSITE" id="PS00216">
    <property type="entry name" value="SUGAR_TRANSPORT_1"/>
    <property type="match status" value="2"/>
</dbReference>
<dbReference type="InterPro" id="IPR020846">
    <property type="entry name" value="MFS_dom"/>
</dbReference>
<feature type="transmembrane region" description="Helical" evidence="5">
    <location>
        <begin position="150"/>
        <end position="175"/>
    </location>
</feature>
<dbReference type="AlphaFoldDB" id="A0A4P2VGG6"/>
<dbReference type="KEGG" id="ccai:NAS2_1154"/>
<keyword evidence="8" id="KW-1185">Reference proteome</keyword>
<accession>A0A4P2VGG6</accession>
<evidence type="ECO:0000256" key="1">
    <source>
        <dbReference type="ARBA" id="ARBA00004141"/>
    </source>
</evidence>
<dbReference type="PANTHER" id="PTHR24064">
    <property type="entry name" value="SOLUTE CARRIER FAMILY 22 MEMBER"/>
    <property type="match status" value="1"/>
</dbReference>
<dbReference type="GO" id="GO:0022857">
    <property type="term" value="F:transmembrane transporter activity"/>
    <property type="evidence" value="ECO:0007669"/>
    <property type="project" value="InterPro"/>
</dbReference>
<evidence type="ECO:0000313" key="7">
    <source>
        <dbReference type="EMBL" id="BBE42543.1"/>
    </source>
</evidence>
<dbReference type="InterPro" id="IPR036259">
    <property type="entry name" value="MFS_trans_sf"/>
</dbReference>
<feature type="transmembrane region" description="Helical" evidence="5">
    <location>
        <begin position="91"/>
        <end position="110"/>
    </location>
</feature>
<evidence type="ECO:0000313" key="8">
    <source>
        <dbReference type="Proteomes" id="UP000509448"/>
    </source>
</evidence>
<feature type="transmembrane region" description="Helical" evidence="5">
    <location>
        <begin position="249"/>
        <end position="276"/>
    </location>
</feature>
<feature type="domain" description="Major facilitator superfamily (MFS) profile" evidence="6">
    <location>
        <begin position="23"/>
        <end position="440"/>
    </location>
</feature>
<dbReference type="GeneID" id="55584964"/>